<feature type="region of interest" description="Disordered" evidence="1">
    <location>
        <begin position="219"/>
        <end position="252"/>
    </location>
</feature>
<proteinExistence type="predicted"/>
<accession>A0A5Q2TIW0</accession>
<organism evidence="4 5">
    <name type="scientific">Gracilibacillus salitolerans</name>
    <dbReference type="NCBI Taxonomy" id="2663022"/>
    <lineage>
        <taxon>Bacteria</taxon>
        <taxon>Bacillati</taxon>
        <taxon>Bacillota</taxon>
        <taxon>Bacilli</taxon>
        <taxon>Bacillales</taxon>
        <taxon>Bacillaceae</taxon>
        <taxon>Gracilibacillus</taxon>
    </lineage>
</organism>
<keyword evidence="2" id="KW-0812">Transmembrane</keyword>
<evidence type="ECO:0000256" key="1">
    <source>
        <dbReference type="SAM" id="MobiDB-lite"/>
    </source>
</evidence>
<dbReference type="Pfam" id="PF04536">
    <property type="entry name" value="TPM_phosphatase"/>
    <property type="match status" value="1"/>
</dbReference>
<dbReference type="Gene3D" id="3.10.310.50">
    <property type="match status" value="1"/>
</dbReference>
<dbReference type="KEGG" id="grc:GI584_08660"/>
<keyword evidence="5" id="KW-1185">Reference proteome</keyword>
<keyword evidence="2" id="KW-0472">Membrane</keyword>
<feature type="transmembrane region" description="Helical" evidence="2">
    <location>
        <begin position="167"/>
        <end position="186"/>
    </location>
</feature>
<dbReference type="EMBL" id="CP045915">
    <property type="protein sequence ID" value="QGH34087.1"/>
    <property type="molecule type" value="Genomic_DNA"/>
</dbReference>
<evidence type="ECO:0000259" key="3">
    <source>
        <dbReference type="Pfam" id="PF04536"/>
    </source>
</evidence>
<dbReference type="AlphaFoldDB" id="A0A5Q2TIW0"/>
<feature type="domain" description="TPM" evidence="3">
    <location>
        <begin position="32"/>
        <end position="149"/>
    </location>
</feature>
<name>A0A5Q2TIW0_9BACI</name>
<sequence>MKNVKLSFSFFFILLVFLTLLTIPVMADKQYIYDDAGIFDNAKVSELEQLAKEYSEENETDFLIVTTDDPGNRDVKEYTQDFYDENTPGDTAILTIDMSEREVYLAGFGATQEYLSDERLTQIREHITPNLSADNYTEASKQFFEKVDQYLRVSPIINPDSIFLKTWFQLVVAIVIGGVVVGSMIFNMGGRVTVNHQTYMDPQNSRIVKKRDTYIRKSVQKTKIQKNNNRSDGGGGGVTKGGHSHTGSRGGF</sequence>
<evidence type="ECO:0000256" key="2">
    <source>
        <dbReference type="SAM" id="Phobius"/>
    </source>
</evidence>
<dbReference type="InterPro" id="IPR007621">
    <property type="entry name" value="TPM_dom"/>
</dbReference>
<dbReference type="RefSeq" id="WP_153790984.1">
    <property type="nucleotide sequence ID" value="NZ_CP045915.1"/>
</dbReference>
<gene>
    <name evidence="4" type="ORF">GI584_08660</name>
</gene>
<evidence type="ECO:0000313" key="4">
    <source>
        <dbReference type="EMBL" id="QGH34087.1"/>
    </source>
</evidence>
<evidence type="ECO:0000313" key="5">
    <source>
        <dbReference type="Proteomes" id="UP000339690"/>
    </source>
</evidence>
<keyword evidence="2" id="KW-1133">Transmembrane helix</keyword>
<reference evidence="4 5" key="1">
    <citation type="submission" date="2019-11" db="EMBL/GenBank/DDBJ databases">
        <title>Gracilibacillus salitolerans sp. nov., a moderate halophile isolated from a saline soil in northwest China.</title>
        <authorList>
            <person name="Gan L."/>
        </authorList>
    </citation>
    <scope>NUCLEOTIDE SEQUENCE [LARGE SCALE GENOMIC DNA]</scope>
    <source>
        <strain evidence="4 5">SCU50</strain>
    </source>
</reference>
<protein>
    <recommendedName>
        <fullName evidence="3">TPM domain-containing protein</fullName>
    </recommendedName>
</protein>
<dbReference type="Proteomes" id="UP000339690">
    <property type="component" value="Chromosome"/>
</dbReference>